<protein>
    <submittedName>
        <fullName evidence="2">Uncharacterized protein</fullName>
    </submittedName>
</protein>
<dbReference type="AlphaFoldDB" id="A0A915J0P4"/>
<proteinExistence type="predicted"/>
<accession>A0A915J0P4</accession>
<evidence type="ECO:0000313" key="2">
    <source>
        <dbReference type="WBParaSite" id="nRc.2.0.1.t19669-RA"/>
    </source>
</evidence>
<reference evidence="2" key="1">
    <citation type="submission" date="2022-11" db="UniProtKB">
        <authorList>
            <consortium name="WormBaseParasite"/>
        </authorList>
    </citation>
    <scope>IDENTIFICATION</scope>
</reference>
<sequence length="70" mass="7821">MSGALSIPSGRFPKNRIACQTKTCTSESSRSGLPYMSNVFFVHLTARERSDLSRVHQMMICHDVILAVYS</sequence>
<evidence type="ECO:0000313" key="1">
    <source>
        <dbReference type="Proteomes" id="UP000887565"/>
    </source>
</evidence>
<keyword evidence="1" id="KW-1185">Reference proteome</keyword>
<name>A0A915J0P4_ROMCU</name>
<organism evidence="1 2">
    <name type="scientific">Romanomermis culicivorax</name>
    <name type="common">Nematode worm</name>
    <dbReference type="NCBI Taxonomy" id="13658"/>
    <lineage>
        <taxon>Eukaryota</taxon>
        <taxon>Metazoa</taxon>
        <taxon>Ecdysozoa</taxon>
        <taxon>Nematoda</taxon>
        <taxon>Enoplea</taxon>
        <taxon>Dorylaimia</taxon>
        <taxon>Mermithida</taxon>
        <taxon>Mermithoidea</taxon>
        <taxon>Mermithidae</taxon>
        <taxon>Romanomermis</taxon>
    </lineage>
</organism>
<dbReference type="WBParaSite" id="nRc.2.0.1.t19669-RA">
    <property type="protein sequence ID" value="nRc.2.0.1.t19669-RA"/>
    <property type="gene ID" value="nRc.2.0.1.g19669"/>
</dbReference>
<dbReference type="Proteomes" id="UP000887565">
    <property type="component" value="Unplaced"/>
</dbReference>